<keyword evidence="2" id="KW-1185">Reference proteome</keyword>
<reference evidence="1" key="1">
    <citation type="journal article" date="2019" name="bioRxiv">
        <title>The Genome of the Zebra Mussel, Dreissena polymorpha: A Resource for Invasive Species Research.</title>
        <authorList>
            <person name="McCartney M.A."/>
            <person name="Auch B."/>
            <person name="Kono T."/>
            <person name="Mallez S."/>
            <person name="Zhang Y."/>
            <person name="Obille A."/>
            <person name="Becker A."/>
            <person name="Abrahante J.E."/>
            <person name="Garbe J."/>
            <person name="Badalamenti J.P."/>
            <person name="Herman A."/>
            <person name="Mangelson H."/>
            <person name="Liachko I."/>
            <person name="Sullivan S."/>
            <person name="Sone E.D."/>
            <person name="Koren S."/>
            <person name="Silverstein K.A.T."/>
            <person name="Beckman K.B."/>
            <person name="Gohl D.M."/>
        </authorList>
    </citation>
    <scope>NUCLEOTIDE SEQUENCE</scope>
    <source>
        <strain evidence="1">Duluth1</strain>
        <tissue evidence="1">Whole animal</tissue>
    </source>
</reference>
<accession>A0A9D4DM06</accession>
<comment type="caution">
    <text evidence="1">The sequence shown here is derived from an EMBL/GenBank/DDBJ whole genome shotgun (WGS) entry which is preliminary data.</text>
</comment>
<organism evidence="1 2">
    <name type="scientific">Dreissena polymorpha</name>
    <name type="common">Zebra mussel</name>
    <name type="synonym">Mytilus polymorpha</name>
    <dbReference type="NCBI Taxonomy" id="45954"/>
    <lineage>
        <taxon>Eukaryota</taxon>
        <taxon>Metazoa</taxon>
        <taxon>Spiralia</taxon>
        <taxon>Lophotrochozoa</taxon>
        <taxon>Mollusca</taxon>
        <taxon>Bivalvia</taxon>
        <taxon>Autobranchia</taxon>
        <taxon>Heteroconchia</taxon>
        <taxon>Euheterodonta</taxon>
        <taxon>Imparidentia</taxon>
        <taxon>Neoheterodontei</taxon>
        <taxon>Myida</taxon>
        <taxon>Dreissenoidea</taxon>
        <taxon>Dreissenidae</taxon>
        <taxon>Dreissena</taxon>
    </lineage>
</organism>
<protein>
    <submittedName>
        <fullName evidence="1">Uncharacterized protein</fullName>
    </submittedName>
</protein>
<name>A0A9D4DM06_DREPO</name>
<sequence>MLYNSLLCSPTDWSWLQTTAQIKLSWLDEQYRVVNHCDVSAWPQDICQIAPSEFAVTVDAIENTHEVVFITVINNQVVTGRKLKLKHNCVGITYHQENLFVTSSTTLYK</sequence>
<dbReference type="AlphaFoldDB" id="A0A9D4DM06"/>
<reference evidence="1" key="2">
    <citation type="submission" date="2020-11" db="EMBL/GenBank/DDBJ databases">
        <authorList>
            <person name="McCartney M.A."/>
            <person name="Auch B."/>
            <person name="Kono T."/>
            <person name="Mallez S."/>
            <person name="Becker A."/>
            <person name="Gohl D.M."/>
            <person name="Silverstein K.A.T."/>
            <person name="Koren S."/>
            <person name="Bechman K.B."/>
            <person name="Herman A."/>
            <person name="Abrahante J.E."/>
            <person name="Garbe J."/>
        </authorList>
    </citation>
    <scope>NUCLEOTIDE SEQUENCE</scope>
    <source>
        <strain evidence="1">Duluth1</strain>
        <tissue evidence="1">Whole animal</tissue>
    </source>
</reference>
<proteinExistence type="predicted"/>
<evidence type="ECO:0000313" key="2">
    <source>
        <dbReference type="Proteomes" id="UP000828390"/>
    </source>
</evidence>
<dbReference type="Proteomes" id="UP000828390">
    <property type="component" value="Unassembled WGS sequence"/>
</dbReference>
<dbReference type="EMBL" id="JAIWYP010000010">
    <property type="protein sequence ID" value="KAH3752117.1"/>
    <property type="molecule type" value="Genomic_DNA"/>
</dbReference>
<evidence type="ECO:0000313" key="1">
    <source>
        <dbReference type="EMBL" id="KAH3752117.1"/>
    </source>
</evidence>
<gene>
    <name evidence="1" type="ORF">DPMN_186728</name>
</gene>